<dbReference type="PANTHER" id="PTHR30582">
    <property type="entry name" value="L,D-TRANSPEPTIDASE"/>
    <property type="match status" value="1"/>
</dbReference>
<dbReference type="GO" id="GO:0071555">
    <property type="term" value="P:cell wall organization"/>
    <property type="evidence" value="ECO:0007669"/>
    <property type="project" value="UniProtKB-UniRule"/>
</dbReference>
<evidence type="ECO:0000256" key="6">
    <source>
        <dbReference type="ARBA" id="ARBA00023316"/>
    </source>
</evidence>
<feature type="active site" description="Proton donor/acceptor" evidence="7">
    <location>
        <position position="190"/>
    </location>
</feature>
<dbReference type="InterPro" id="IPR038063">
    <property type="entry name" value="Transpep_catalytic_dom"/>
</dbReference>
<feature type="chain" id="PRO_5033244439" evidence="8">
    <location>
        <begin position="21"/>
        <end position="246"/>
    </location>
</feature>
<keyword evidence="12" id="KW-1185">Reference proteome</keyword>
<dbReference type="GO" id="GO:0008360">
    <property type="term" value="P:regulation of cell shape"/>
    <property type="evidence" value="ECO:0007669"/>
    <property type="project" value="UniProtKB-UniRule"/>
</dbReference>
<dbReference type="STRING" id="45056.Lade_0066"/>
<keyword evidence="8" id="KW-0732">Signal</keyword>
<evidence type="ECO:0000256" key="8">
    <source>
        <dbReference type="SAM" id="SignalP"/>
    </source>
</evidence>
<dbReference type="Pfam" id="PF03734">
    <property type="entry name" value="YkuD"/>
    <property type="match status" value="1"/>
</dbReference>
<keyword evidence="5 7" id="KW-0573">Peptidoglycan synthesis</keyword>
<keyword evidence="4 7" id="KW-0133">Cell shape</keyword>
<feature type="active site" description="Nucleophile" evidence="7">
    <location>
        <position position="204"/>
    </location>
</feature>
<evidence type="ECO:0000313" key="11">
    <source>
        <dbReference type="EMBL" id="VEH84770.1"/>
    </source>
</evidence>
<feature type="signal peptide" evidence="8">
    <location>
        <begin position="1"/>
        <end position="20"/>
    </location>
</feature>
<evidence type="ECO:0000259" key="9">
    <source>
        <dbReference type="PROSITE" id="PS52029"/>
    </source>
</evidence>
<protein>
    <submittedName>
        <fullName evidence="10">Enhanced entry protein EnhA</fullName>
    </submittedName>
</protein>
<dbReference type="KEGG" id="ladl:NCTC12735_00389"/>
<dbReference type="GO" id="GO:0005576">
    <property type="term" value="C:extracellular region"/>
    <property type="evidence" value="ECO:0007669"/>
    <property type="project" value="TreeGrafter"/>
</dbReference>
<evidence type="ECO:0000313" key="12">
    <source>
        <dbReference type="Proteomes" id="UP000054859"/>
    </source>
</evidence>
<dbReference type="Proteomes" id="UP000281170">
    <property type="component" value="Plasmid 9"/>
</dbReference>
<dbReference type="GO" id="GO:0071972">
    <property type="term" value="F:peptidoglycan L,D-transpeptidase activity"/>
    <property type="evidence" value="ECO:0007669"/>
    <property type="project" value="TreeGrafter"/>
</dbReference>
<dbReference type="OrthoDB" id="463216at2"/>
<evidence type="ECO:0000256" key="2">
    <source>
        <dbReference type="ARBA" id="ARBA00005992"/>
    </source>
</evidence>
<dbReference type="EMBL" id="LR134418">
    <property type="protein sequence ID" value="VEH84770.1"/>
    <property type="molecule type" value="Genomic_DNA"/>
</dbReference>
<organism evidence="10 12">
    <name type="scientific">Legionella adelaidensis</name>
    <dbReference type="NCBI Taxonomy" id="45056"/>
    <lineage>
        <taxon>Bacteria</taxon>
        <taxon>Pseudomonadati</taxon>
        <taxon>Pseudomonadota</taxon>
        <taxon>Gammaproteobacteria</taxon>
        <taxon>Legionellales</taxon>
        <taxon>Legionellaceae</taxon>
        <taxon>Legionella</taxon>
    </lineage>
</organism>
<feature type="domain" description="L,D-TPase catalytic" evidence="9">
    <location>
        <begin position="105"/>
        <end position="237"/>
    </location>
</feature>
<evidence type="ECO:0000256" key="5">
    <source>
        <dbReference type="ARBA" id="ARBA00022984"/>
    </source>
</evidence>
<comment type="similarity">
    <text evidence="2">Belongs to the YkuD family.</text>
</comment>
<keyword evidence="6 7" id="KW-0961">Cell wall biogenesis/degradation</keyword>
<accession>A0A0W0R2X7</accession>
<keyword evidence="11" id="KW-0614">Plasmid</keyword>
<dbReference type="GO" id="GO:0016740">
    <property type="term" value="F:transferase activity"/>
    <property type="evidence" value="ECO:0007669"/>
    <property type="project" value="UniProtKB-KW"/>
</dbReference>
<reference evidence="11 13" key="2">
    <citation type="submission" date="2018-12" db="EMBL/GenBank/DDBJ databases">
        <authorList>
            <consortium name="Pathogen Informatics"/>
        </authorList>
    </citation>
    <scope>NUCLEOTIDE SEQUENCE [LARGE SCALE GENOMIC DNA]</scope>
    <source>
        <strain evidence="11 13">NCTC12735</strain>
        <plasmid evidence="13">9</plasmid>
    </source>
</reference>
<dbReference type="RefSeq" id="WP_058462325.1">
    <property type="nucleotide sequence ID" value="NZ_CAAAHS010000003.1"/>
</dbReference>
<reference evidence="10 12" key="1">
    <citation type="submission" date="2015-11" db="EMBL/GenBank/DDBJ databases">
        <title>Identification of large and diverse effector repertoires of 38 Legionella species.</title>
        <authorList>
            <person name="Burstein D."/>
            <person name="Amaro F."/>
            <person name="Zusman T."/>
            <person name="Lifshitz Z."/>
            <person name="Cohen O."/>
            <person name="Gilbert J.A."/>
            <person name="Pupko T."/>
            <person name="Shuman H.A."/>
            <person name="Segal G."/>
        </authorList>
    </citation>
    <scope>NUCLEOTIDE SEQUENCE [LARGE SCALE GENOMIC DNA]</scope>
    <source>
        <strain evidence="10 12">1762-AUS-E</strain>
    </source>
</reference>
<evidence type="ECO:0000256" key="4">
    <source>
        <dbReference type="ARBA" id="ARBA00022960"/>
    </source>
</evidence>
<evidence type="ECO:0000313" key="13">
    <source>
        <dbReference type="Proteomes" id="UP000281170"/>
    </source>
</evidence>
<dbReference type="Proteomes" id="UP000054859">
    <property type="component" value="Unassembled WGS sequence"/>
</dbReference>
<gene>
    <name evidence="10" type="primary">enhA_1</name>
    <name evidence="10" type="ORF">Lade_0066</name>
    <name evidence="11" type="ORF">NCTC12735_00389</name>
</gene>
<dbReference type="GO" id="GO:0018104">
    <property type="term" value="P:peptidoglycan-protein cross-linking"/>
    <property type="evidence" value="ECO:0007669"/>
    <property type="project" value="TreeGrafter"/>
</dbReference>
<proteinExistence type="inferred from homology"/>
<geneLocation type="plasmid" evidence="11 13">
    <name>9</name>
</geneLocation>
<dbReference type="CDD" id="cd16913">
    <property type="entry name" value="YkuD_like"/>
    <property type="match status" value="1"/>
</dbReference>
<dbReference type="InterPro" id="IPR050979">
    <property type="entry name" value="LD-transpeptidase"/>
</dbReference>
<evidence type="ECO:0000256" key="1">
    <source>
        <dbReference type="ARBA" id="ARBA00004752"/>
    </source>
</evidence>
<dbReference type="AlphaFoldDB" id="A0A0W0R2X7"/>
<dbReference type="EMBL" id="LNKA01000001">
    <property type="protein sequence ID" value="KTC65408.1"/>
    <property type="molecule type" value="Genomic_DNA"/>
</dbReference>
<dbReference type="InterPro" id="IPR005490">
    <property type="entry name" value="LD_TPept_cat_dom"/>
</dbReference>
<evidence type="ECO:0000256" key="7">
    <source>
        <dbReference type="PROSITE-ProRule" id="PRU01373"/>
    </source>
</evidence>
<dbReference type="PROSITE" id="PS52029">
    <property type="entry name" value="LD_TPASE"/>
    <property type="match status" value="1"/>
</dbReference>
<comment type="pathway">
    <text evidence="1 7">Cell wall biogenesis; peptidoglycan biosynthesis.</text>
</comment>
<dbReference type="PATRIC" id="fig|45056.6.peg.69"/>
<sequence>MKRKIIAAAALCFISFVVKAEDKPIYYGPALCAYPEYECITIRGGETWEKLFPNEEQRDIVQRINRSYNYLWAGKKIAVPKDLDHITVFDVSPFPLKIHEDEKEKQIVVDQDKLAWAAYDNEGNLVKWGPISSGSDRCSDNSSPTCRSLTGIYRVFSKEGPKCKSNIFPIGKGGAKMPWCMFFHKGIALHGSDDIPGYRASHGCIRMFTEDAKWLNLNFVESSNASNNNLGTKVIVRPLQDTEKKP</sequence>
<dbReference type="Gene3D" id="2.40.440.10">
    <property type="entry name" value="L,D-transpeptidase catalytic domain-like"/>
    <property type="match status" value="1"/>
</dbReference>
<keyword evidence="3" id="KW-0808">Transferase</keyword>
<evidence type="ECO:0000313" key="10">
    <source>
        <dbReference type="EMBL" id="KTC65408.1"/>
    </source>
</evidence>
<dbReference type="PANTHER" id="PTHR30582:SF2">
    <property type="entry name" value="L,D-TRANSPEPTIDASE YCIB-RELATED"/>
    <property type="match status" value="1"/>
</dbReference>
<dbReference type="SUPFAM" id="SSF141523">
    <property type="entry name" value="L,D-transpeptidase catalytic domain-like"/>
    <property type="match status" value="1"/>
</dbReference>
<name>A0A0W0R2X7_9GAMM</name>
<dbReference type="UniPathway" id="UPA00219"/>
<evidence type="ECO:0000256" key="3">
    <source>
        <dbReference type="ARBA" id="ARBA00022679"/>
    </source>
</evidence>